<dbReference type="Gene3D" id="1.10.3720.10">
    <property type="entry name" value="MetI-like"/>
    <property type="match status" value="1"/>
</dbReference>
<dbReference type="PANTHER" id="PTHR30614:SF36">
    <property type="entry name" value="ABC TRANSPORTER MEMBRANE-SPANNING PERMEASE-GLUTAMINE TRANSPORT"/>
    <property type="match status" value="1"/>
</dbReference>
<dbReference type="Proteomes" id="UP000199686">
    <property type="component" value="Unassembled WGS sequence"/>
</dbReference>
<keyword evidence="6 7" id="KW-0472">Membrane</keyword>
<keyword evidence="4 7" id="KW-0812">Transmembrane</keyword>
<accession>A0A143YZE1</accession>
<dbReference type="AlphaFoldDB" id="A0A143YZE1"/>
<dbReference type="CDD" id="cd06261">
    <property type="entry name" value="TM_PBP2"/>
    <property type="match status" value="1"/>
</dbReference>
<evidence type="ECO:0000256" key="6">
    <source>
        <dbReference type="ARBA" id="ARBA00023136"/>
    </source>
</evidence>
<dbReference type="InterPro" id="IPR010065">
    <property type="entry name" value="AA_ABC_transptr_permease_3TM"/>
</dbReference>
<feature type="transmembrane region" description="Helical" evidence="7">
    <location>
        <begin position="93"/>
        <end position="111"/>
    </location>
</feature>
<sequence length="225" mass="25444">MQDSGINILFEGQNLQRILEGLGQTVFVAIISVVLSFILGLLVGMLMTSRNIVVRFVTRLYLEVVRIVPVLVMLYILYFGLTRWTGIHIDNRVIAIFVFTFWGTAEMADIVRASVTSIPKIQWESGQALGLTAGQLYVYVIIPQTVRRIVPPAINLATRMVKTTALLPLIGIIEVIKVGQQVIEVSVKDYPSASFWIYGLIFFLYFIVCYPLSKLSKKLELKWQE</sequence>
<dbReference type="Proteomes" id="UP000195947">
    <property type="component" value="Unassembled WGS sequence"/>
</dbReference>
<comment type="subcellular location">
    <subcellularLocation>
        <location evidence="1 7">Cell membrane</location>
        <topology evidence="1 7">Multi-pass membrane protein</topology>
    </subcellularLocation>
</comment>
<dbReference type="PROSITE" id="PS50928">
    <property type="entry name" value="ABC_TM1"/>
    <property type="match status" value="1"/>
</dbReference>
<dbReference type="EMBL" id="FOQC01000050">
    <property type="protein sequence ID" value="SFI09972.1"/>
    <property type="molecule type" value="Genomic_DNA"/>
</dbReference>
<dbReference type="NCBIfam" id="TIGR01726">
    <property type="entry name" value="HEQRo_perm_3TM"/>
    <property type="match status" value="1"/>
</dbReference>
<feature type="transmembrane region" description="Helical" evidence="7">
    <location>
        <begin position="26"/>
        <end position="48"/>
    </location>
</feature>
<evidence type="ECO:0000256" key="1">
    <source>
        <dbReference type="ARBA" id="ARBA00004651"/>
    </source>
</evidence>
<evidence type="ECO:0000313" key="10">
    <source>
        <dbReference type="EMBL" id="NLD33202.1"/>
    </source>
</evidence>
<dbReference type="InterPro" id="IPR000515">
    <property type="entry name" value="MetI-like"/>
</dbReference>
<dbReference type="GO" id="GO:0022857">
    <property type="term" value="F:transmembrane transporter activity"/>
    <property type="evidence" value="ECO:0007669"/>
    <property type="project" value="InterPro"/>
</dbReference>
<dbReference type="GO" id="GO:0043190">
    <property type="term" value="C:ATP-binding cassette (ABC) transporter complex"/>
    <property type="evidence" value="ECO:0007669"/>
    <property type="project" value="InterPro"/>
</dbReference>
<evidence type="ECO:0000313" key="9">
    <source>
        <dbReference type="EMBL" id="CZR02373.1"/>
    </source>
</evidence>
<keyword evidence="3" id="KW-1003">Cell membrane</keyword>
<feature type="transmembrane region" description="Helical" evidence="7">
    <location>
        <begin position="195"/>
        <end position="213"/>
    </location>
</feature>
<evidence type="ECO:0000256" key="2">
    <source>
        <dbReference type="ARBA" id="ARBA00022448"/>
    </source>
</evidence>
<reference evidence="10 14" key="3">
    <citation type="journal article" date="2020" name="Biotechnol. Biofuels">
        <title>New insights from the biogas microbiome by comprehensive genome-resolved metagenomics of nearly 1600 species originating from multiple anaerobic digesters.</title>
        <authorList>
            <person name="Campanaro S."/>
            <person name="Treu L."/>
            <person name="Rodriguez-R L.M."/>
            <person name="Kovalovszki A."/>
            <person name="Ziels R.M."/>
            <person name="Maus I."/>
            <person name="Zhu X."/>
            <person name="Kougias P.G."/>
            <person name="Basile A."/>
            <person name="Luo G."/>
            <person name="Schluter A."/>
            <person name="Konstantinidis K.T."/>
            <person name="Angelidaki I."/>
        </authorList>
    </citation>
    <scope>NUCLEOTIDE SEQUENCE [LARGE SCALE GENOMIC DNA]</scope>
    <source>
        <strain evidence="10">AS07pgkLD_105</strain>
    </source>
</reference>
<dbReference type="RefSeq" id="WP_068559409.1">
    <property type="nucleotide sequence ID" value="NZ_FJMZ01000046.1"/>
</dbReference>
<dbReference type="Proteomes" id="UP000589373">
    <property type="component" value="Unassembled WGS sequence"/>
</dbReference>
<evidence type="ECO:0000313" key="13">
    <source>
        <dbReference type="Proteomes" id="UP000199686"/>
    </source>
</evidence>
<dbReference type="SUPFAM" id="SSF161098">
    <property type="entry name" value="MetI-like"/>
    <property type="match status" value="1"/>
</dbReference>
<feature type="domain" description="ABC transmembrane type-1" evidence="8">
    <location>
        <begin position="22"/>
        <end position="216"/>
    </location>
</feature>
<reference evidence="11 13" key="2">
    <citation type="submission" date="2016-10" db="EMBL/GenBank/DDBJ databases">
        <authorList>
            <person name="Varghese N."/>
            <person name="Submissions S."/>
        </authorList>
    </citation>
    <scope>NUCLEOTIDE SEQUENCE [LARGE SCALE GENOMIC DNA]</scope>
    <source>
        <strain evidence="11 13">DSM 2094</strain>
    </source>
</reference>
<name>A0A143YZE1_9LACT</name>
<keyword evidence="5 7" id="KW-1133">Transmembrane helix</keyword>
<feature type="transmembrane region" description="Helical" evidence="7">
    <location>
        <begin position="165"/>
        <end position="183"/>
    </location>
</feature>
<evidence type="ECO:0000256" key="5">
    <source>
        <dbReference type="ARBA" id="ARBA00022989"/>
    </source>
</evidence>
<evidence type="ECO:0000259" key="8">
    <source>
        <dbReference type="PROSITE" id="PS50928"/>
    </source>
</evidence>
<dbReference type="PANTHER" id="PTHR30614">
    <property type="entry name" value="MEMBRANE COMPONENT OF AMINO ACID ABC TRANSPORTER"/>
    <property type="match status" value="1"/>
</dbReference>
<evidence type="ECO:0000313" key="14">
    <source>
        <dbReference type="Proteomes" id="UP000589373"/>
    </source>
</evidence>
<dbReference type="EMBL" id="JAAZCD010000315">
    <property type="protein sequence ID" value="NLD33202.1"/>
    <property type="molecule type" value="Genomic_DNA"/>
</dbReference>
<keyword evidence="12" id="KW-1185">Reference proteome</keyword>
<comment type="similarity">
    <text evidence="7">Belongs to the binding-protein-dependent transport system permease family.</text>
</comment>
<evidence type="ECO:0000313" key="12">
    <source>
        <dbReference type="Proteomes" id="UP000195947"/>
    </source>
</evidence>
<dbReference type="InterPro" id="IPR035906">
    <property type="entry name" value="MetI-like_sf"/>
</dbReference>
<dbReference type="Pfam" id="PF00528">
    <property type="entry name" value="BPD_transp_1"/>
    <property type="match status" value="1"/>
</dbReference>
<evidence type="ECO:0000313" key="11">
    <source>
        <dbReference type="EMBL" id="SFI09972.1"/>
    </source>
</evidence>
<reference evidence="9 12" key="1">
    <citation type="submission" date="2016-02" db="EMBL/GenBank/DDBJ databases">
        <authorList>
            <person name="Strepis N."/>
        </authorList>
    </citation>
    <scope>NUCLEOTIDE SEQUENCE [LARGE SCALE GENOMIC DNA]</scope>
    <source>
        <strain evidence="9">Trichococcus flocculiformis</strain>
    </source>
</reference>
<organism evidence="10 14">
    <name type="scientific">Trichococcus flocculiformis</name>
    <dbReference type="NCBI Taxonomy" id="82803"/>
    <lineage>
        <taxon>Bacteria</taxon>
        <taxon>Bacillati</taxon>
        <taxon>Bacillota</taxon>
        <taxon>Bacilli</taxon>
        <taxon>Lactobacillales</taxon>
        <taxon>Carnobacteriaceae</taxon>
        <taxon>Trichococcus</taxon>
    </lineage>
</organism>
<feature type="transmembrane region" description="Helical" evidence="7">
    <location>
        <begin position="60"/>
        <end position="81"/>
    </location>
</feature>
<dbReference type="InterPro" id="IPR043429">
    <property type="entry name" value="ArtM/GltK/GlnP/TcyL/YhdX-like"/>
</dbReference>
<gene>
    <name evidence="10" type="ORF">GX662_13265</name>
    <name evidence="11" type="ORF">SAMN04488507_10508</name>
    <name evidence="9" type="ORF">TFLO_2731</name>
</gene>
<dbReference type="OrthoDB" id="92598at2"/>
<dbReference type="STRING" id="82803.SAMN04488048_1286"/>
<dbReference type="GO" id="GO:0006865">
    <property type="term" value="P:amino acid transport"/>
    <property type="evidence" value="ECO:0007669"/>
    <property type="project" value="TreeGrafter"/>
</dbReference>
<keyword evidence="2 7" id="KW-0813">Transport</keyword>
<protein>
    <submittedName>
        <fullName evidence="11">Amino acid ABC transporter membrane protein 2, PAAT family (TC 3.A.1.3.-)</fullName>
    </submittedName>
    <submittedName>
        <fullName evidence="9 10">Amino acid ABC transporter permease</fullName>
    </submittedName>
</protein>
<proteinExistence type="inferred from homology"/>
<evidence type="ECO:0000256" key="3">
    <source>
        <dbReference type="ARBA" id="ARBA00022475"/>
    </source>
</evidence>
<evidence type="ECO:0000256" key="7">
    <source>
        <dbReference type="RuleBase" id="RU363032"/>
    </source>
</evidence>
<dbReference type="EMBL" id="FJMZ01000046">
    <property type="protein sequence ID" value="CZR02373.1"/>
    <property type="molecule type" value="Genomic_DNA"/>
</dbReference>
<evidence type="ECO:0000256" key="4">
    <source>
        <dbReference type="ARBA" id="ARBA00022692"/>
    </source>
</evidence>
<comment type="caution">
    <text evidence="10">The sequence shown here is derived from an EMBL/GenBank/DDBJ whole genome shotgun (WGS) entry which is preliminary data.</text>
</comment>